<keyword evidence="2" id="KW-1185">Reference proteome</keyword>
<evidence type="ECO:0000313" key="2">
    <source>
        <dbReference type="Proteomes" id="UP000799423"/>
    </source>
</evidence>
<dbReference type="Proteomes" id="UP000799423">
    <property type="component" value="Unassembled WGS sequence"/>
</dbReference>
<name>A0A6A7AZK8_9PLEO</name>
<protein>
    <submittedName>
        <fullName evidence="1">Uncharacterized protein</fullName>
    </submittedName>
</protein>
<evidence type="ECO:0000313" key="1">
    <source>
        <dbReference type="EMBL" id="KAF2847519.1"/>
    </source>
</evidence>
<reference evidence="1" key="1">
    <citation type="submission" date="2020-01" db="EMBL/GenBank/DDBJ databases">
        <authorList>
            <consortium name="DOE Joint Genome Institute"/>
            <person name="Haridas S."/>
            <person name="Albert R."/>
            <person name="Binder M."/>
            <person name="Bloem J."/>
            <person name="Labutti K."/>
            <person name="Salamov A."/>
            <person name="Andreopoulos B."/>
            <person name="Baker S.E."/>
            <person name="Barry K."/>
            <person name="Bills G."/>
            <person name="Bluhm B.H."/>
            <person name="Cannon C."/>
            <person name="Castanera R."/>
            <person name="Culley D.E."/>
            <person name="Daum C."/>
            <person name="Ezra D."/>
            <person name="Gonzalez J.B."/>
            <person name="Henrissat B."/>
            <person name="Kuo A."/>
            <person name="Liang C."/>
            <person name="Lipzen A."/>
            <person name="Lutzoni F."/>
            <person name="Magnuson J."/>
            <person name="Mondo S."/>
            <person name="Nolan M."/>
            <person name="Ohm R."/>
            <person name="Pangilinan J."/>
            <person name="Park H.-J."/>
            <person name="Ramirez L."/>
            <person name="Alfaro M."/>
            <person name="Sun H."/>
            <person name="Tritt A."/>
            <person name="Yoshinaga Y."/>
            <person name="Zwiers L.-H."/>
            <person name="Turgeon B.G."/>
            <person name="Goodwin S.B."/>
            <person name="Spatafora J.W."/>
            <person name="Crous P.W."/>
            <person name="Grigoriev I.V."/>
        </authorList>
    </citation>
    <scope>NUCLEOTIDE SEQUENCE</scope>
    <source>
        <strain evidence="1">IPT5</strain>
    </source>
</reference>
<dbReference type="EMBL" id="MU006325">
    <property type="protein sequence ID" value="KAF2847519.1"/>
    <property type="molecule type" value="Genomic_DNA"/>
</dbReference>
<organism evidence="1 2">
    <name type="scientific">Plenodomus tracheiphilus IPT5</name>
    <dbReference type="NCBI Taxonomy" id="1408161"/>
    <lineage>
        <taxon>Eukaryota</taxon>
        <taxon>Fungi</taxon>
        <taxon>Dikarya</taxon>
        <taxon>Ascomycota</taxon>
        <taxon>Pezizomycotina</taxon>
        <taxon>Dothideomycetes</taxon>
        <taxon>Pleosporomycetidae</taxon>
        <taxon>Pleosporales</taxon>
        <taxon>Pleosporineae</taxon>
        <taxon>Leptosphaeriaceae</taxon>
        <taxon>Plenodomus</taxon>
    </lineage>
</organism>
<gene>
    <name evidence="1" type="ORF">T440DRAFT_471033</name>
</gene>
<dbReference type="AlphaFoldDB" id="A0A6A7AZK8"/>
<proteinExistence type="predicted"/>
<accession>A0A6A7AZK8</accession>
<sequence length="52" mass="5552">METDGMNTGTGGYGVGYVGVGSMILDWTVFPLFDLFECASIGLEFTIDVVLL</sequence>